<reference evidence="8 9" key="1">
    <citation type="submission" date="2018-05" db="EMBL/GenBank/DDBJ databases">
        <title>Genomic Encyclopedia of Type Strains, Phase IV (KMG-IV): sequencing the most valuable type-strain genomes for metagenomic binning, comparative biology and taxonomic classification.</title>
        <authorList>
            <person name="Goeker M."/>
        </authorList>
    </citation>
    <scope>NUCLEOTIDE SEQUENCE [LARGE SCALE GENOMIC DNA]</scope>
    <source>
        <strain evidence="8 9">DSM 28579</strain>
    </source>
</reference>
<evidence type="ECO:0000256" key="3">
    <source>
        <dbReference type="ARBA" id="ARBA00022989"/>
    </source>
</evidence>
<proteinExistence type="predicted"/>
<dbReference type="AlphaFoldDB" id="A0A7L4UQ13"/>
<comment type="caution">
    <text evidence="8">The sequence shown here is derived from an EMBL/GenBank/DDBJ whole genome shotgun (WGS) entry which is preliminary data.</text>
</comment>
<dbReference type="Pfam" id="PF24961">
    <property type="entry name" value="NfeD_membrane"/>
    <property type="match status" value="1"/>
</dbReference>
<evidence type="ECO:0000256" key="1">
    <source>
        <dbReference type="ARBA" id="ARBA00004141"/>
    </source>
</evidence>
<feature type="domain" description="NfeD-like C-terminal" evidence="6">
    <location>
        <begin position="101"/>
        <end position="151"/>
    </location>
</feature>
<dbReference type="Gene3D" id="2.40.50.140">
    <property type="entry name" value="Nucleic acid-binding proteins"/>
    <property type="match status" value="1"/>
</dbReference>
<organism evidence="8 9">
    <name type="scientific">Balneicella halophila</name>
    <dbReference type="NCBI Taxonomy" id="1537566"/>
    <lineage>
        <taxon>Bacteria</taxon>
        <taxon>Pseudomonadati</taxon>
        <taxon>Bacteroidota</taxon>
        <taxon>Bacteroidia</taxon>
        <taxon>Bacteroidales</taxon>
        <taxon>Balneicellaceae</taxon>
        <taxon>Balneicella</taxon>
    </lineage>
</organism>
<dbReference type="InterPro" id="IPR052165">
    <property type="entry name" value="Membrane_assoc_protease"/>
</dbReference>
<evidence type="ECO:0000256" key="5">
    <source>
        <dbReference type="SAM" id="Phobius"/>
    </source>
</evidence>
<evidence type="ECO:0000313" key="9">
    <source>
        <dbReference type="Proteomes" id="UP000251835"/>
    </source>
</evidence>
<evidence type="ECO:0000256" key="4">
    <source>
        <dbReference type="ARBA" id="ARBA00023136"/>
    </source>
</evidence>
<keyword evidence="9" id="KW-1185">Reference proteome</keyword>
<feature type="transmembrane region" description="Helical" evidence="5">
    <location>
        <begin position="52"/>
        <end position="73"/>
    </location>
</feature>
<dbReference type="RefSeq" id="WP_116495439.1">
    <property type="nucleotide sequence ID" value="NZ_QENZ01000003.1"/>
</dbReference>
<evidence type="ECO:0000259" key="6">
    <source>
        <dbReference type="Pfam" id="PF01957"/>
    </source>
</evidence>
<dbReference type="InterPro" id="IPR056739">
    <property type="entry name" value="NfeD_membrane"/>
</dbReference>
<keyword evidence="4 5" id="KW-0472">Membrane</keyword>
<feature type="domain" description="NfeD integral membrane" evidence="7">
    <location>
        <begin position="6"/>
        <end position="73"/>
    </location>
</feature>
<sequence length="156" mass="16799">MELIFIILILLLGIVFVLLEIIVFPGVTVSGIAGIALLTLGIYFAYSDHGNVVGHLTLSGTIVIAIVATALAFRYSAWRKVSLETKIDGQVNLLKDLAIEVGDEGKTLTRLAPVGSIKIQDRIIEAKSRQGYINEGVSVEIVKVMKNAVVVIPKSK</sequence>
<accession>A0A7L4UQ13</accession>
<comment type="subcellular location">
    <subcellularLocation>
        <location evidence="1">Membrane</location>
        <topology evidence="1">Multi-pass membrane protein</topology>
    </subcellularLocation>
</comment>
<gene>
    <name evidence="8" type="ORF">C7377_0159</name>
</gene>
<dbReference type="InterPro" id="IPR012340">
    <property type="entry name" value="NA-bd_OB-fold"/>
</dbReference>
<evidence type="ECO:0000259" key="7">
    <source>
        <dbReference type="Pfam" id="PF24961"/>
    </source>
</evidence>
<dbReference type="GO" id="GO:0005886">
    <property type="term" value="C:plasma membrane"/>
    <property type="evidence" value="ECO:0007669"/>
    <property type="project" value="TreeGrafter"/>
</dbReference>
<dbReference type="PANTHER" id="PTHR33507">
    <property type="entry name" value="INNER MEMBRANE PROTEIN YBBJ"/>
    <property type="match status" value="1"/>
</dbReference>
<dbReference type="Proteomes" id="UP000251835">
    <property type="component" value="Unassembled WGS sequence"/>
</dbReference>
<evidence type="ECO:0000313" key="8">
    <source>
        <dbReference type="EMBL" id="PVX51868.1"/>
    </source>
</evidence>
<protein>
    <submittedName>
        <fullName evidence="8">NfeD-like partner-binding protein</fullName>
    </submittedName>
</protein>
<dbReference type="InterPro" id="IPR002810">
    <property type="entry name" value="NfeD-like_C"/>
</dbReference>
<dbReference type="Pfam" id="PF01957">
    <property type="entry name" value="NfeD"/>
    <property type="match status" value="1"/>
</dbReference>
<keyword evidence="2 5" id="KW-0812">Transmembrane</keyword>
<name>A0A7L4UQ13_BALHA</name>
<dbReference type="EMBL" id="QENZ01000003">
    <property type="protein sequence ID" value="PVX51868.1"/>
    <property type="molecule type" value="Genomic_DNA"/>
</dbReference>
<feature type="transmembrane region" description="Helical" evidence="5">
    <location>
        <begin position="29"/>
        <end position="46"/>
    </location>
</feature>
<feature type="transmembrane region" description="Helical" evidence="5">
    <location>
        <begin position="6"/>
        <end position="24"/>
    </location>
</feature>
<dbReference type="PANTHER" id="PTHR33507:SF3">
    <property type="entry name" value="INNER MEMBRANE PROTEIN YBBJ"/>
    <property type="match status" value="1"/>
</dbReference>
<evidence type="ECO:0000256" key="2">
    <source>
        <dbReference type="ARBA" id="ARBA00022692"/>
    </source>
</evidence>
<dbReference type="OrthoDB" id="1120520at2"/>
<keyword evidence="3 5" id="KW-1133">Transmembrane helix</keyword>